<dbReference type="Proteomes" id="UP001165960">
    <property type="component" value="Unassembled WGS sequence"/>
</dbReference>
<gene>
    <name evidence="1" type="ORF">DSO57_1007904</name>
</gene>
<organism evidence="1 2">
    <name type="scientific">Entomophthora muscae</name>
    <dbReference type="NCBI Taxonomy" id="34485"/>
    <lineage>
        <taxon>Eukaryota</taxon>
        <taxon>Fungi</taxon>
        <taxon>Fungi incertae sedis</taxon>
        <taxon>Zoopagomycota</taxon>
        <taxon>Entomophthoromycotina</taxon>
        <taxon>Entomophthoromycetes</taxon>
        <taxon>Entomophthorales</taxon>
        <taxon>Entomophthoraceae</taxon>
        <taxon>Entomophthora</taxon>
    </lineage>
</organism>
<keyword evidence="2" id="KW-1185">Reference proteome</keyword>
<reference evidence="1" key="1">
    <citation type="submission" date="2022-04" db="EMBL/GenBank/DDBJ databases">
        <title>Genome of the entomopathogenic fungus Entomophthora muscae.</title>
        <authorList>
            <person name="Elya C."/>
            <person name="Lovett B.R."/>
            <person name="Lee E."/>
            <person name="Macias A.M."/>
            <person name="Hajek A.E."/>
            <person name="De Bivort B.L."/>
            <person name="Kasson M.T."/>
            <person name="De Fine Licht H.H."/>
            <person name="Stajich J.E."/>
        </authorList>
    </citation>
    <scope>NUCLEOTIDE SEQUENCE</scope>
    <source>
        <strain evidence="1">Berkeley</strain>
    </source>
</reference>
<sequence length="115" mass="12947">MLQYKSPALWDFLSSSDILMGKDTSQLLYLLNNLPGLAHGTMTAGEFPVKSLIFNNDDLLPVVAPKFSPLVWSHWHPCLPPSDDTSSPKFFLEEREFLQDCCVFGPGQGLVFWDK</sequence>
<protein>
    <submittedName>
        <fullName evidence="1">Uncharacterized protein</fullName>
    </submittedName>
</protein>
<dbReference type="EMBL" id="QTSX02003574">
    <property type="protein sequence ID" value="KAJ9070443.1"/>
    <property type="molecule type" value="Genomic_DNA"/>
</dbReference>
<evidence type="ECO:0000313" key="1">
    <source>
        <dbReference type="EMBL" id="KAJ9070443.1"/>
    </source>
</evidence>
<name>A0ACC2T765_9FUNG</name>
<evidence type="ECO:0000313" key="2">
    <source>
        <dbReference type="Proteomes" id="UP001165960"/>
    </source>
</evidence>
<comment type="caution">
    <text evidence="1">The sequence shown here is derived from an EMBL/GenBank/DDBJ whole genome shotgun (WGS) entry which is preliminary data.</text>
</comment>
<accession>A0ACC2T765</accession>
<proteinExistence type="predicted"/>